<protein>
    <submittedName>
        <fullName evidence="1">Uncharacterized protein</fullName>
    </submittedName>
</protein>
<gene>
    <name evidence="1" type="ORF">TNIN_183181</name>
</gene>
<accession>A0A8X6ICR8</accession>
<name>A0A8X6ICR8_9ARAC</name>
<proteinExistence type="predicted"/>
<reference evidence="1" key="1">
    <citation type="submission" date="2020-08" db="EMBL/GenBank/DDBJ databases">
        <title>Multicomponent nature underlies the extraordinary mechanical properties of spider dragline silk.</title>
        <authorList>
            <person name="Kono N."/>
            <person name="Nakamura H."/>
            <person name="Mori M."/>
            <person name="Yoshida Y."/>
            <person name="Ohtoshi R."/>
            <person name="Malay A.D."/>
            <person name="Moran D.A.P."/>
            <person name="Tomita M."/>
            <person name="Numata K."/>
            <person name="Arakawa K."/>
        </authorList>
    </citation>
    <scope>NUCLEOTIDE SEQUENCE</scope>
</reference>
<evidence type="ECO:0000313" key="1">
    <source>
        <dbReference type="EMBL" id="GFS40657.1"/>
    </source>
</evidence>
<evidence type="ECO:0000313" key="2">
    <source>
        <dbReference type="Proteomes" id="UP000886998"/>
    </source>
</evidence>
<dbReference type="Proteomes" id="UP000886998">
    <property type="component" value="Unassembled WGS sequence"/>
</dbReference>
<comment type="caution">
    <text evidence="1">The sequence shown here is derived from an EMBL/GenBank/DDBJ whole genome shotgun (WGS) entry which is preliminary data.</text>
</comment>
<dbReference type="AlphaFoldDB" id="A0A8X6ICR8"/>
<keyword evidence="2" id="KW-1185">Reference proteome</keyword>
<sequence>MGCSEIWSAERERVKGLKARVVRQKGLIRHRLQSFKASECMVFTLLSISNSRAFAIGRAGNLCFRDAGWENHYHNSGVATKGLELSIRRSLI</sequence>
<dbReference type="EMBL" id="BMAV01025334">
    <property type="protein sequence ID" value="GFS40657.1"/>
    <property type="molecule type" value="Genomic_DNA"/>
</dbReference>
<organism evidence="1 2">
    <name type="scientific">Trichonephila inaurata madagascariensis</name>
    <dbReference type="NCBI Taxonomy" id="2747483"/>
    <lineage>
        <taxon>Eukaryota</taxon>
        <taxon>Metazoa</taxon>
        <taxon>Ecdysozoa</taxon>
        <taxon>Arthropoda</taxon>
        <taxon>Chelicerata</taxon>
        <taxon>Arachnida</taxon>
        <taxon>Araneae</taxon>
        <taxon>Araneomorphae</taxon>
        <taxon>Entelegynae</taxon>
        <taxon>Araneoidea</taxon>
        <taxon>Nephilidae</taxon>
        <taxon>Trichonephila</taxon>
        <taxon>Trichonephila inaurata</taxon>
    </lineage>
</organism>